<dbReference type="RefSeq" id="WP_183346487.1">
    <property type="nucleotide sequence ID" value="NZ_BLXY01000002.1"/>
</dbReference>
<dbReference type="GO" id="GO:0007234">
    <property type="term" value="P:osmosensory signaling via phosphorelay pathway"/>
    <property type="evidence" value="ECO:0007669"/>
    <property type="project" value="TreeGrafter"/>
</dbReference>
<evidence type="ECO:0000256" key="5">
    <source>
        <dbReference type="ARBA" id="ARBA00022777"/>
    </source>
</evidence>
<keyword evidence="7" id="KW-0175">Coiled coil</keyword>
<protein>
    <recommendedName>
        <fullName evidence="2">histidine kinase</fullName>
        <ecNumber evidence="2">2.7.13.3</ecNumber>
    </recommendedName>
</protein>
<dbReference type="InterPro" id="IPR036890">
    <property type="entry name" value="HATPase_C_sf"/>
</dbReference>
<accession>A0A6V8MUT2</accession>
<dbReference type="Gene3D" id="1.10.287.130">
    <property type="match status" value="1"/>
</dbReference>
<keyword evidence="4" id="KW-0808">Transferase</keyword>
<dbReference type="SUPFAM" id="SSF55781">
    <property type="entry name" value="GAF domain-like"/>
    <property type="match status" value="1"/>
</dbReference>
<comment type="caution">
    <text evidence="9">The sequence shown here is derived from an EMBL/GenBank/DDBJ whole genome shotgun (WGS) entry which is preliminary data.</text>
</comment>
<dbReference type="InterPro" id="IPR050351">
    <property type="entry name" value="BphY/WalK/GraS-like"/>
</dbReference>
<dbReference type="SUPFAM" id="SSF55785">
    <property type="entry name" value="PYP-like sensor domain (PAS domain)"/>
    <property type="match status" value="2"/>
</dbReference>
<evidence type="ECO:0000256" key="1">
    <source>
        <dbReference type="ARBA" id="ARBA00000085"/>
    </source>
</evidence>
<evidence type="ECO:0000256" key="4">
    <source>
        <dbReference type="ARBA" id="ARBA00022679"/>
    </source>
</evidence>
<dbReference type="Pfam" id="PF13188">
    <property type="entry name" value="PAS_8"/>
    <property type="match status" value="1"/>
</dbReference>
<evidence type="ECO:0000256" key="6">
    <source>
        <dbReference type="ARBA" id="ARBA00023136"/>
    </source>
</evidence>
<dbReference type="InterPro" id="IPR003018">
    <property type="entry name" value="GAF"/>
</dbReference>
<evidence type="ECO:0000256" key="7">
    <source>
        <dbReference type="SAM" id="Coils"/>
    </source>
</evidence>
<dbReference type="Gene3D" id="3.30.450.20">
    <property type="entry name" value="PAS domain"/>
    <property type="match status" value="2"/>
</dbReference>
<dbReference type="InterPro" id="IPR035965">
    <property type="entry name" value="PAS-like_dom_sf"/>
</dbReference>
<dbReference type="Proteomes" id="UP000568888">
    <property type="component" value="Unassembled WGS sequence"/>
</dbReference>
<organism evidence="9 10">
    <name type="scientific">Geomonas paludis</name>
    <dbReference type="NCBI Taxonomy" id="2740185"/>
    <lineage>
        <taxon>Bacteria</taxon>
        <taxon>Pseudomonadati</taxon>
        <taxon>Thermodesulfobacteriota</taxon>
        <taxon>Desulfuromonadia</taxon>
        <taxon>Geobacterales</taxon>
        <taxon>Geobacteraceae</taxon>
        <taxon>Geomonas</taxon>
    </lineage>
</organism>
<evidence type="ECO:0000256" key="3">
    <source>
        <dbReference type="ARBA" id="ARBA00022553"/>
    </source>
</evidence>
<evidence type="ECO:0000259" key="8">
    <source>
        <dbReference type="PROSITE" id="PS50109"/>
    </source>
</evidence>
<dbReference type="FunFam" id="3.30.565.10:FF:000006">
    <property type="entry name" value="Sensor histidine kinase WalK"/>
    <property type="match status" value="1"/>
</dbReference>
<comment type="catalytic activity">
    <reaction evidence="1">
        <text>ATP + protein L-histidine = ADP + protein N-phospho-L-histidine.</text>
        <dbReference type="EC" id="2.7.13.3"/>
    </reaction>
</comment>
<dbReference type="InterPro" id="IPR005467">
    <property type="entry name" value="His_kinase_dom"/>
</dbReference>
<dbReference type="InterPro" id="IPR000014">
    <property type="entry name" value="PAS"/>
</dbReference>
<dbReference type="InterPro" id="IPR036097">
    <property type="entry name" value="HisK_dim/P_sf"/>
</dbReference>
<dbReference type="Pfam" id="PF13185">
    <property type="entry name" value="GAF_2"/>
    <property type="match status" value="1"/>
</dbReference>
<evidence type="ECO:0000313" key="10">
    <source>
        <dbReference type="Proteomes" id="UP000568888"/>
    </source>
</evidence>
<dbReference type="SMART" id="SM00388">
    <property type="entry name" value="HisKA"/>
    <property type="match status" value="1"/>
</dbReference>
<dbReference type="Gene3D" id="3.30.565.10">
    <property type="entry name" value="Histidine kinase-like ATPase, C-terminal domain"/>
    <property type="match status" value="1"/>
</dbReference>
<dbReference type="PANTHER" id="PTHR42878">
    <property type="entry name" value="TWO-COMPONENT HISTIDINE KINASE"/>
    <property type="match status" value="1"/>
</dbReference>
<dbReference type="PRINTS" id="PR00344">
    <property type="entry name" value="BCTRLSENSOR"/>
</dbReference>
<keyword evidence="6" id="KW-0472">Membrane</keyword>
<dbReference type="InterPro" id="IPR003661">
    <property type="entry name" value="HisK_dim/P_dom"/>
</dbReference>
<feature type="domain" description="Histidine kinase" evidence="8">
    <location>
        <begin position="500"/>
        <end position="714"/>
    </location>
</feature>
<dbReference type="InterPro" id="IPR029016">
    <property type="entry name" value="GAF-like_dom_sf"/>
</dbReference>
<dbReference type="InterPro" id="IPR013656">
    <property type="entry name" value="PAS_4"/>
</dbReference>
<dbReference type="Pfam" id="PF02518">
    <property type="entry name" value="HATPase_c"/>
    <property type="match status" value="1"/>
</dbReference>
<dbReference type="GO" id="GO:0000156">
    <property type="term" value="F:phosphorelay response regulator activity"/>
    <property type="evidence" value="ECO:0007669"/>
    <property type="project" value="TreeGrafter"/>
</dbReference>
<dbReference type="SMART" id="SM00387">
    <property type="entry name" value="HATPase_c"/>
    <property type="match status" value="1"/>
</dbReference>
<evidence type="ECO:0000256" key="2">
    <source>
        <dbReference type="ARBA" id="ARBA00012438"/>
    </source>
</evidence>
<feature type="coiled-coil region" evidence="7">
    <location>
        <begin position="1"/>
        <end position="28"/>
    </location>
</feature>
<reference evidence="10" key="1">
    <citation type="submission" date="2020-06" db="EMBL/GenBank/DDBJ databases">
        <title>Draft genomic sequecing of Geomonas sp. Red736.</title>
        <authorList>
            <person name="Itoh H."/>
            <person name="Xu Z.X."/>
            <person name="Ushijima N."/>
            <person name="Masuda Y."/>
            <person name="Shiratori Y."/>
            <person name="Senoo K."/>
        </authorList>
    </citation>
    <scope>NUCLEOTIDE SEQUENCE [LARGE SCALE GENOMIC DNA]</scope>
    <source>
        <strain evidence="10">Red736</strain>
    </source>
</reference>
<keyword evidence="5" id="KW-0418">Kinase</keyword>
<sequence>MARCSQTKAELLAELRELRERTQLLEVQLASILSDSGNRDPAVTEGEEHFRLLLDFMPSLVFLKDQEGRYVYLNATYEQRFVQGRDWLHKTDFDFWDPDSAKLFRANDAAVLATNRVHQFLEDSKDIDGNRYCWLCYKFPFTDSHGRRYLGGIGIDATDQILAQEALRASEERYRSLFQSLDEGFCTIEVIFDDRDRAIDYRFLEVSPSFERQSGLVNPTGRRIRELVPQLDEHWFELYGRIVKTGAPERCVNLAGALGRWYDVSAFCVGAREDRVVGVVFTDVTERKQREASVEAELRDLRMLQQISESLIEEGDVQGLYQRIVDAAATIMHSDCASLQMYYPDRGNEGELYLLAHRGFPPQAAEHWQWVQPSTGTTCGQALKRGTRVMESNVQSAQWMREEINVYLGNGIYAVQSTPLLSRTGFMVGMLSTHWRQPHRLSERDFSLFDIVARQAADLIERRQTEQTLTEMNLNLEQRVQKRTVELTAINKELESFCYSVTHELGGPLRTMSCFSEILLEEYAERLDPEGIGYLRRIAAAASRMGRQVEDLLMLSRVTRRKVQRETVDLSAMALEILDSLREQAPGRQVSVEIPTGIRGLWDPGMVKLALQNLVGNAWKYSATKTDTRIEFGSYCSGEQNIFFVRDNGIGFDMSYAKKIFLPFERLHRVGEFEGNGIGLATVQRVIDMHGGRVWAVAEVGQGATFYFTEGPSYVL</sequence>
<dbReference type="AlphaFoldDB" id="A0A6V8MUT2"/>
<dbReference type="GO" id="GO:0000155">
    <property type="term" value="F:phosphorelay sensor kinase activity"/>
    <property type="evidence" value="ECO:0007669"/>
    <property type="project" value="InterPro"/>
</dbReference>
<dbReference type="InterPro" id="IPR003594">
    <property type="entry name" value="HATPase_dom"/>
</dbReference>
<dbReference type="SUPFAM" id="SSF47384">
    <property type="entry name" value="Homodimeric domain of signal transducing histidine kinase"/>
    <property type="match status" value="1"/>
</dbReference>
<name>A0A6V8MUT2_9BACT</name>
<dbReference type="PANTHER" id="PTHR42878:SF15">
    <property type="entry name" value="BACTERIOPHYTOCHROME"/>
    <property type="match status" value="1"/>
</dbReference>
<dbReference type="SMART" id="SM00065">
    <property type="entry name" value="GAF"/>
    <property type="match status" value="1"/>
</dbReference>
<evidence type="ECO:0000313" key="9">
    <source>
        <dbReference type="EMBL" id="GFO63644.1"/>
    </source>
</evidence>
<gene>
    <name evidence="9" type="ORF">GMPD_15630</name>
</gene>
<dbReference type="EC" id="2.7.13.3" evidence="2"/>
<keyword evidence="3" id="KW-0597">Phosphoprotein</keyword>
<dbReference type="Gene3D" id="3.30.450.40">
    <property type="match status" value="1"/>
</dbReference>
<dbReference type="Pfam" id="PF08448">
    <property type="entry name" value="PAS_4"/>
    <property type="match status" value="1"/>
</dbReference>
<proteinExistence type="predicted"/>
<dbReference type="Pfam" id="PF00512">
    <property type="entry name" value="HisKA"/>
    <property type="match status" value="1"/>
</dbReference>
<dbReference type="PROSITE" id="PS50109">
    <property type="entry name" value="HIS_KIN"/>
    <property type="match status" value="1"/>
</dbReference>
<dbReference type="GO" id="GO:0016020">
    <property type="term" value="C:membrane"/>
    <property type="evidence" value="ECO:0007669"/>
    <property type="project" value="UniProtKB-SubCell"/>
</dbReference>
<dbReference type="SMART" id="SM00091">
    <property type="entry name" value="PAS"/>
    <property type="match status" value="2"/>
</dbReference>
<dbReference type="InterPro" id="IPR004358">
    <property type="entry name" value="Sig_transdc_His_kin-like_C"/>
</dbReference>
<dbReference type="CDD" id="cd00082">
    <property type="entry name" value="HisKA"/>
    <property type="match status" value="1"/>
</dbReference>
<dbReference type="SUPFAM" id="SSF55874">
    <property type="entry name" value="ATPase domain of HSP90 chaperone/DNA topoisomerase II/histidine kinase"/>
    <property type="match status" value="1"/>
</dbReference>
<dbReference type="GO" id="GO:0030295">
    <property type="term" value="F:protein kinase activator activity"/>
    <property type="evidence" value="ECO:0007669"/>
    <property type="project" value="TreeGrafter"/>
</dbReference>
<dbReference type="EMBL" id="BLXY01000002">
    <property type="protein sequence ID" value="GFO63644.1"/>
    <property type="molecule type" value="Genomic_DNA"/>
</dbReference>